<organism evidence="2 3">
    <name type="scientific">Streptomyces sparsogenes DSM 40356</name>
    <dbReference type="NCBI Taxonomy" id="1331668"/>
    <lineage>
        <taxon>Bacteria</taxon>
        <taxon>Bacillati</taxon>
        <taxon>Actinomycetota</taxon>
        <taxon>Actinomycetes</taxon>
        <taxon>Kitasatosporales</taxon>
        <taxon>Streptomycetaceae</taxon>
        <taxon>Streptomyces</taxon>
    </lineage>
</organism>
<dbReference type="AlphaFoldDB" id="A0A1R1SGD7"/>
<dbReference type="EMBL" id="ASQP01000302">
    <property type="protein sequence ID" value="OMI37313.1"/>
    <property type="molecule type" value="Genomic_DNA"/>
</dbReference>
<evidence type="ECO:0000313" key="3">
    <source>
        <dbReference type="Proteomes" id="UP000186168"/>
    </source>
</evidence>
<evidence type="ECO:0000313" key="2">
    <source>
        <dbReference type="EMBL" id="OMI37313.1"/>
    </source>
</evidence>
<dbReference type="Proteomes" id="UP000186168">
    <property type="component" value="Unassembled WGS sequence"/>
</dbReference>
<name>A0A1R1SGD7_9ACTN</name>
<sequence length="86" mass="9595">MVRLADLAPAAVADRAGEPVAGQFWSTWDRRERVSALFSGSITGVRPMLQLCETSRATRETSRPSMRVRRSETCPKESRRRSSAPC</sequence>
<feature type="region of interest" description="Disordered" evidence="1">
    <location>
        <begin position="55"/>
        <end position="86"/>
    </location>
</feature>
<comment type="caution">
    <text evidence="2">The sequence shown here is derived from an EMBL/GenBank/DDBJ whole genome shotgun (WGS) entry which is preliminary data.</text>
</comment>
<proteinExistence type="predicted"/>
<reference evidence="2 3" key="1">
    <citation type="submission" date="2013-05" db="EMBL/GenBank/DDBJ databases">
        <title>Genome sequence of Streptomyces sparsogenes DSM 40356.</title>
        <authorList>
            <person name="Coyne S."/>
            <person name="Seebeck F.P."/>
        </authorList>
    </citation>
    <scope>NUCLEOTIDE SEQUENCE [LARGE SCALE GENOMIC DNA]</scope>
    <source>
        <strain evidence="2 3">DSM 40356</strain>
    </source>
</reference>
<keyword evidence="3" id="KW-1185">Reference proteome</keyword>
<evidence type="ECO:0000256" key="1">
    <source>
        <dbReference type="SAM" id="MobiDB-lite"/>
    </source>
</evidence>
<gene>
    <name evidence="2" type="ORF">SPAR_21817</name>
</gene>
<protein>
    <submittedName>
        <fullName evidence="2">Uncharacterized protein</fullName>
    </submittedName>
</protein>
<accession>A0A1R1SGD7</accession>